<dbReference type="PANTHER" id="PTHR23416">
    <property type="entry name" value="SIALIC ACID SYNTHASE-RELATED"/>
    <property type="match status" value="1"/>
</dbReference>
<proteinExistence type="inferred from homology"/>
<evidence type="ECO:0000256" key="4">
    <source>
        <dbReference type="SAM" id="MobiDB-lite"/>
    </source>
</evidence>
<gene>
    <name evidence="6" type="ORF">IFR04_001019</name>
</gene>
<dbReference type="GO" id="GO:0016407">
    <property type="term" value="F:acetyltransferase activity"/>
    <property type="evidence" value="ECO:0007669"/>
    <property type="project" value="InterPro"/>
</dbReference>
<dbReference type="InterPro" id="IPR036864">
    <property type="entry name" value="Zn2-C6_fun-type_DNA-bd_sf"/>
</dbReference>
<dbReference type="CDD" id="cd00067">
    <property type="entry name" value="GAL4"/>
    <property type="match status" value="1"/>
</dbReference>
<dbReference type="EMBL" id="JAFJYH010000007">
    <property type="protein sequence ID" value="KAG4425812.1"/>
    <property type="molecule type" value="Genomic_DNA"/>
</dbReference>
<dbReference type="CDD" id="cd03357">
    <property type="entry name" value="LbH_MAT_GAT"/>
    <property type="match status" value="1"/>
</dbReference>
<sequence>MSLKEKGRWYSPAIPPSAVTNRTGQLPGFSDLVSKFPDLILMEYCDNMAILVHLKTEVLCLSCHRRVLTTWKTTMVCIHIVGVWKFLRIGAGADSVKVAFCTVCPACLECKETAAGDPLGEDSGEDEFQEVEDELDKVQQLAASKPLRDTMTDIKKANDIVIIELFDKVEMCLTKVRPLLEVGKEYVRCHAFLDETGHCAIKMITEEQGVVDTTAALPMSQFTAINGMEQRAMVILDAVDETSYEWPRMSPPGPETLTISTTISQSISAAPNRYKQSPSSTHASTKLPQGWERFDSSSTNSSCHQAKLLSPKQTPTYGPDRPETVDQSDQRKRPCKNRTRTGCMTCRRRRTKCDEKRPECNNCLRGGRICIGPQLLRWRVPVAESEDESSGDAQAPHQFPGAGPQECHDYTREPLHVGPKHASLLGVANTSASDLRTPSAQMNSPANYHRPAISPAHQLPTPSDHARLHQRSLDEYARPRHELSWQEPRQDFAVGTPQSAQSINQARLPLQTSSEPSYPTPQAIARLALSRLTPRSRQRSQKGAMLAGRPYFPWDRELVLERERCDKACWRFNNSTNPCNGVSPQERARLFRDIFETHKHVFSSTEASSVLPLSRVGDNVVVKCPFTCDYGYNITIGQDVEIGSGCIILDACEVKIGDRCNIGPNVSIYTTSPPAGFERLGSKGPSIGAKVTIDPDCWIAGGVTILPGRRIGQGSTVGAGSVVTRDVPPYTVACGNPARVIKGVTSLAP</sequence>
<evidence type="ECO:0000259" key="5">
    <source>
        <dbReference type="PROSITE" id="PS50048"/>
    </source>
</evidence>
<dbReference type="InterPro" id="IPR051159">
    <property type="entry name" value="Hexapeptide_acetyltransf"/>
</dbReference>
<feature type="region of interest" description="Disordered" evidence="4">
    <location>
        <begin position="268"/>
        <end position="338"/>
    </location>
</feature>
<dbReference type="SMART" id="SM00066">
    <property type="entry name" value="GAL4"/>
    <property type="match status" value="1"/>
</dbReference>
<comment type="similarity">
    <text evidence="1">Belongs to the transferase hexapeptide repeat family.</text>
</comment>
<dbReference type="GO" id="GO:0000981">
    <property type="term" value="F:DNA-binding transcription factor activity, RNA polymerase II-specific"/>
    <property type="evidence" value="ECO:0007669"/>
    <property type="project" value="InterPro"/>
</dbReference>
<dbReference type="Pfam" id="PF00172">
    <property type="entry name" value="Zn_clus"/>
    <property type="match status" value="1"/>
</dbReference>
<dbReference type="GO" id="GO:0008374">
    <property type="term" value="F:O-acyltransferase activity"/>
    <property type="evidence" value="ECO:0007669"/>
    <property type="project" value="TreeGrafter"/>
</dbReference>
<feature type="region of interest" description="Disordered" evidence="4">
    <location>
        <begin position="382"/>
        <end position="403"/>
    </location>
</feature>
<dbReference type="Gene3D" id="2.160.10.10">
    <property type="entry name" value="Hexapeptide repeat proteins"/>
    <property type="match status" value="1"/>
</dbReference>
<reference evidence="6" key="1">
    <citation type="submission" date="2021-02" db="EMBL/GenBank/DDBJ databases">
        <title>Genome sequence Cadophora malorum strain M34.</title>
        <authorList>
            <person name="Stefanovic E."/>
            <person name="Vu D."/>
            <person name="Scully C."/>
            <person name="Dijksterhuis J."/>
            <person name="Roader J."/>
            <person name="Houbraken J."/>
        </authorList>
    </citation>
    <scope>NUCLEOTIDE SEQUENCE</scope>
    <source>
        <strain evidence="6">M34</strain>
    </source>
</reference>
<evidence type="ECO:0000313" key="6">
    <source>
        <dbReference type="EMBL" id="KAG4425812.1"/>
    </source>
</evidence>
<dbReference type="InterPro" id="IPR011004">
    <property type="entry name" value="Trimer_LpxA-like_sf"/>
</dbReference>
<dbReference type="GO" id="GO:0008270">
    <property type="term" value="F:zinc ion binding"/>
    <property type="evidence" value="ECO:0007669"/>
    <property type="project" value="InterPro"/>
</dbReference>
<dbReference type="PANTHER" id="PTHR23416:SF76">
    <property type="entry name" value="ZN(II)2CYS6 TRANSCRIPTION FACTOR (EUROFUNG)"/>
    <property type="match status" value="1"/>
</dbReference>
<dbReference type="AlphaFoldDB" id="A0A8H8BVW6"/>
<dbReference type="PROSITE" id="PS50048">
    <property type="entry name" value="ZN2_CY6_FUNGAL_2"/>
    <property type="match status" value="1"/>
</dbReference>
<keyword evidence="7" id="KW-1185">Reference proteome</keyword>
<feature type="compositionally biased region" description="Basic and acidic residues" evidence="4">
    <location>
        <begin position="320"/>
        <end position="332"/>
    </location>
</feature>
<feature type="domain" description="Zn(2)-C6 fungal-type" evidence="5">
    <location>
        <begin position="342"/>
        <end position="370"/>
    </location>
</feature>
<comment type="caution">
    <text evidence="6">The sequence shown here is derived from an EMBL/GenBank/DDBJ whole genome shotgun (WGS) entry which is preliminary data.</text>
</comment>
<dbReference type="SMART" id="SM01266">
    <property type="entry name" value="Mac"/>
    <property type="match status" value="1"/>
</dbReference>
<dbReference type="InterPro" id="IPR001138">
    <property type="entry name" value="Zn2Cys6_DnaBD"/>
</dbReference>
<name>A0A8H8BVW6_9HELO</name>
<accession>A0A8H8BVW6</accession>
<dbReference type="Proteomes" id="UP000664132">
    <property type="component" value="Unassembled WGS sequence"/>
</dbReference>
<dbReference type="SUPFAM" id="SSF51161">
    <property type="entry name" value="Trimeric LpxA-like enzymes"/>
    <property type="match status" value="1"/>
</dbReference>
<feature type="compositionally biased region" description="Polar residues" evidence="4">
    <location>
        <begin position="435"/>
        <end position="446"/>
    </location>
</feature>
<keyword evidence="2" id="KW-0808">Transferase</keyword>
<feature type="region of interest" description="Disordered" evidence="4">
    <location>
        <begin position="435"/>
        <end position="464"/>
    </location>
</feature>
<dbReference type="OrthoDB" id="25818at2759"/>
<evidence type="ECO:0000256" key="2">
    <source>
        <dbReference type="ARBA" id="ARBA00022679"/>
    </source>
</evidence>
<keyword evidence="3" id="KW-0539">Nucleus</keyword>
<evidence type="ECO:0000313" key="7">
    <source>
        <dbReference type="Proteomes" id="UP000664132"/>
    </source>
</evidence>
<dbReference type="SUPFAM" id="SSF57701">
    <property type="entry name" value="Zn2/Cys6 DNA-binding domain"/>
    <property type="match status" value="1"/>
</dbReference>
<evidence type="ECO:0000256" key="3">
    <source>
        <dbReference type="ARBA" id="ARBA00023242"/>
    </source>
</evidence>
<dbReference type="InterPro" id="IPR024688">
    <property type="entry name" value="Mac_dom"/>
</dbReference>
<evidence type="ECO:0000256" key="1">
    <source>
        <dbReference type="ARBA" id="ARBA00007274"/>
    </source>
</evidence>
<dbReference type="PROSITE" id="PS00463">
    <property type="entry name" value="ZN2_CY6_FUNGAL_1"/>
    <property type="match status" value="1"/>
</dbReference>
<dbReference type="Pfam" id="PF12464">
    <property type="entry name" value="Mac"/>
    <property type="match status" value="1"/>
</dbReference>
<dbReference type="Gene3D" id="4.10.240.10">
    <property type="entry name" value="Zn(2)-C6 fungal-type DNA-binding domain"/>
    <property type="match status" value="1"/>
</dbReference>
<organism evidence="6 7">
    <name type="scientific">Cadophora malorum</name>
    <dbReference type="NCBI Taxonomy" id="108018"/>
    <lineage>
        <taxon>Eukaryota</taxon>
        <taxon>Fungi</taxon>
        <taxon>Dikarya</taxon>
        <taxon>Ascomycota</taxon>
        <taxon>Pezizomycotina</taxon>
        <taxon>Leotiomycetes</taxon>
        <taxon>Helotiales</taxon>
        <taxon>Ploettnerulaceae</taxon>
        <taxon>Cadophora</taxon>
    </lineage>
</organism>
<protein>
    <recommendedName>
        <fullName evidence="5">Zn(2)-C6 fungal-type domain-containing protein</fullName>
    </recommendedName>
</protein>
<feature type="compositionally biased region" description="Polar residues" evidence="4">
    <location>
        <begin position="274"/>
        <end position="287"/>
    </location>
</feature>